<reference evidence="2 3" key="1">
    <citation type="journal article" date="2019" name="Nat. Ecol. Evol.">
        <title>Megaphylogeny resolves global patterns of mushroom evolution.</title>
        <authorList>
            <person name="Varga T."/>
            <person name="Krizsan K."/>
            <person name="Foldi C."/>
            <person name="Dima B."/>
            <person name="Sanchez-Garcia M."/>
            <person name="Sanchez-Ramirez S."/>
            <person name="Szollosi G.J."/>
            <person name="Szarkandi J.G."/>
            <person name="Papp V."/>
            <person name="Albert L."/>
            <person name="Andreopoulos W."/>
            <person name="Angelini C."/>
            <person name="Antonin V."/>
            <person name="Barry K.W."/>
            <person name="Bougher N.L."/>
            <person name="Buchanan P."/>
            <person name="Buyck B."/>
            <person name="Bense V."/>
            <person name="Catcheside P."/>
            <person name="Chovatia M."/>
            <person name="Cooper J."/>
            <person name="Damon W."/>
            <person name="Desjardin D."/>
            <person name="Finy P."/>
            <person name="Geml J."/>
            <person name="Haridas S."/>
            <person name="Hughes K."/>
            <person name="Justo A."/>
            <person name="Karasinski D."/>
            <person name="Kautmanova I."/>
            <person name="Kiss B."/>
            <person name="Kocsube S."/>
            <person name="Kotiranta H."/>
            <person name="LaButti K.M."/>
            <person name="Lechner B.E."/>
            <person name="Liimatainen K."/>
            <person name="Lipzen A."/>
            <person name="Lukacs Z."/>
            <person name="Mihaltcheva S."/>
            <person name="Morgado L.N."/>
            <person name="Niskanen T."/>
            <person name="Noordeloos M.E."/>
            <person name="Ohm R.A."/>
            <person name="Ortiz-Santana B."/>
            <person name="Ovrebo C."/>
            <person name="Racz N."/>
            <person name="Riley R."/>
            <person name="Savchenko A."/>
            <person name="Shiryaev A."/>
            <person name="Soop K."/>
            <person name="Spirin V."/>
            <person name="Szebenyi C."/>
            <person name="Tomsovsky M."/>
            <person name="Tulloss R.E."/>
            <person name="Uehling J."/>
            <person name="Grigoriev I.V."/>
            <person name="Vagvolgyi C."/>
            <person name="Papp T."/>
            <person name="Martin F.M."/>
            <person name="Miettinen O."/>
            <person name="Hibbett D.S."/>
            <person name="Nagy L.G."/>
        </authorList>
    </citation>
    <scope>NUCLEOTIDE SEQUENCE [LARGE SCALE GENOMIC DNA]</scope>
    <source>
        <strain evidence="2 3">CBS 962.96</strain>
    </source>
</reference>
<sequence>MSTLLNTIRLCVIEDALNAGIREAHNDLAIVCQRSVEIVSRPPTTITIATDELQSGDIDGIIISCPLVGRLMIDNVHYDAASLVVDGFNLVKKTGDNLYAMNLDVFGVHYAVTSTCAYPRFRAVLLIGNGSLVRAALYSLVHYFQSDMFYVFEESDKAFTDLYKFIQGLSAGITVIRHTDVTSSPAVSCVITDIPKDVQLDDRVDQQTNIFLNLGFGKSGHDLTPWSFLALRSGWEEISLDSIEKFQTYILWQQIAVCDNNLIFHEDSWCVTSTMLVMAPPESLICVVVNLAENWSIRASVPFARTYNHTFTVDDLLLDEWFPPPSDSLFRKGVSSRRLFCTRWRLGRNTSLLPNPYTFLFKNNTLDLRTGMIVVVKHVGFGTDAVFMVDCSEEDVEVVQQVVINYGVCKLKIPKKFKQYTLLLADRRFAAGNNEVIRFGSKLTIQKSTGCHCGLCAIPNELFRIMLEPSDMATLARFSRTCRYHHKHVVRFMDHRVNKTIRKLIVPGFIEVQDIKEILRSTNAIIHGLAALLSLLPDDIATPDNIEIATPFGTRNVWAQLFARVPHLPTYHLWDSKISVDGLQLVRASGVFFLPNNVAVTIQESFFDSAMPILLSHPTTALCCGISYGIVFAIYPYHIKNRMTDRVFEK</sequence>
<dbReference type="EMBL" id="ML179334">
    <property type="protein sequence ID" value="THU90472.1"/>
    <property type="molecule type" value="Genomic_DNA"/>
</dbReference>
<evidence type="ECO:0000256" key="1">
    <source>
        <dbReference type="SAM" id="Phobius"/>
    </source>
</evidence>
<accession>A0A4S8LMD2</accession>
<dbReference type="Proteomes" id="UP000297245">
    <property type="component" value="Unassembled WGS sequence"/>
</dbReference>
<keyword evidence="1" id="KW-0812">Transmembrane</keyword>
<dbReference type="AlphaFoldDB" id="A0A4S8LMD2"/>
<keyword evidence="3" id="KW-1185">Reference proteome</keyword>
<evidence type="ECO:0000313" key="2">
    <source>
        <dbReference type="EMBL" id="THU90472.1"/>
    </source>
</evidence>
<proteinExistence type="predicted"/>
<name>A0A4S8LMD2_DENBC</name>
<evidence type="ECO:0000313" key="3">
    <source>
        <dbReference type="Proteomes" id="UP000297245"/>
    </source>
</evidence>
<gene>
    <name evidence="2" type="ORF">K435DRAFT_864271</name>
</gene>
<feature type="transmembrane region" description="Helical" evidence="1">
    <location>
        <begin position="619"/>
        <end position="637"/>
    </location>
</feature>
<dbReference type="Gene3D" id="3.40.50.10860">
    <property type="entry name" value="Leucine Dehydrogenase, chain A, domain 1"/>
    <property type="match status" value="1"/>
</dbReference>
<organism evidence="2 3">
    <name type="scientific">Dendrothele bispora (strain CBS 962.96)</name>
    <dbReference type="NCBI Taxonomy" id="1314807"/>
    <lineage>
        <taxon>Eukaryota</taxon>
        <taxon>Fungi</taxon>
        <taxon>Dikarya</taxon>
        <taxon>Basidiomycota</taxon>
        <taxon>Agaricomycotina</taxon>
        <taxon>Agaricomycetes</taxon>
        <taxon>Agaricomycetidae</taxon>
        <taxon>Agaricales</taxon>
        <taxon>Agaricales incertae sedis</taxon>
        <taxon>Dendrothele</taxon>
    </lineage>
</organism>
<dbReference type="Gene3D" id="3.40.50.720">
    <property type="entry name" value="NAD(P)-binding Rossmann-like Domain"/>
    <property type="match status" value="1"/>
</dbReference>
<keyword evidence="1" id="KW-1133">Transmembrane helix</keyword>
<protein>
    <submittedName>
        <fullName evidence="2">Uncharacterized protein</fullName>
    </submittedName>
</protein>
<keyword evidence="1" id="KW-0472">Membrane</keyword>